<evidence type="ECO:0000313" key="3">
    <source>
        <dbReference type="Proteomes" id="UP001152320"/>
    </source>
</evidence>
<feature type="compositionally biased region" description="Polar residues" evidence="1">
    <location>
        <begin position="370"/>
        <end position="383"/>
    </location>
</feature>
<evidence type="ECO:0000313" key="2">
    <source>
        <dbReference type="EMBL" id="KAJ8026980.1"/>
    </source>
</evidence>
<feature type="region of interest" description="Disordered" evidence="1">
    <location>
        <begin position="357"/>
        <end position="724"/>
    </location>
</feature>
<dbReference type="PANTHER" id="PTHR46528">
    <property type="entry name" value="PROTEIN SON"/>
    <property type="match status" value="1"/>
</dbReference>
<feature type="compositionally biased region" description="Polar residues" evidence="1">
    <location>
        <begin position="289"/>
        <end position="301"/>
    </location>
</feature>
<feature type="compositionally biased region" description="Basic residues" evidence="1">
    <location>
        <begin position="674"/>
        <end position="684"/>
    </location>
</feature>
<gene>
    <name evidence="2" type="ORF">HOLleu_31976</name>
</gene>
<feature type="compositionally biased region" description="Polar residues" evidence="1">
    <location>
        <begin position="391"/>
        <end position="416"/>
    </location>
</feature>
<feature type="region of interest" description="Disordered" evidence="1">
    <location>
        <begin position="19"/>
        <end position="196"/>
    </location>
</feature>
<feature type="compositionally biased region" description="Basic and acidic residues" evidence="1">
    <location>
        <begin position="522"/>
        <end position="531"/>
    </location>
</feature>
<feature type="compositionally biased region" description="Acidic residues" evidence="1">
    <location>
        <begin position="485"/>
        <end position="502"/>
    </location>
</feature>
<feature type="region of interest" description="Disordered" evidence="1">
    <location>
        <begin position="223"/>
        <end position="251"/>
    </location>
</feature>
<feature type="compositionally biased region" description="Basic and acidic residues" evidence="1">
    <location>
        <begin position="73"/>
        <end position="83"/>
    </location>
</feature>
<feature type="region of interest" description="Disordered" evidence="1">
    <location>
        <begin position="863"/>
        <end position="941"/>
    </location>
</feature>
<keyword evidence="3" id="KW-1185">Reference proteome</keyword>
<feature type="region of interest" description="Disordered" evidence="1">
    <location>
        <begin position="799"/>
        <end position="820"/>
    </location>
</feature>
<protein>
    <submittedName>
        <fullName evidence="2">Protein SON</fullName>
    </submittedName>
</protein>
<feature type="compositionally biased region" description="Basic residues" evidence="1">
    <location>
        <begin position="84"/>
        <end position="93"/>
    </location>
</feature>
<feature type="compositionally biased region" description="Low complexity" evidence="1">
    <location>
        <begin position="577"/>
        <end position="591"/>
    </location>
</feature>
<feature type="compositionally biased region" description="Basic residues" evidence="1">
    <location>
        <begin position="100"/>
        <end position="136"/>
    </location>
</feature>
<feature type="compositionally biased region" description="Basic and acidic residues" evidence="1">
    <location>
        <begin position="685"/>
        <end position="694"/>
    </location>
</feature>
<feature type="compositionally biased region" description="Basic and acidic residues" evidence="1">
    <location>
        <begin position="147"/>
        <end position="163"/>
    </location>
</feature>
<feature type="compositionally biased region" description="Basic and acidic residues" evidence="1">
    <location>
        <begin position="655"/>
        <end position="673"/>
    </location>
</feature>
<dbReference type="InterPro" id="IPR032922">
    <property type="entry name" value="SON"/>
</dbReference>
<organism evidence="2 3">
    <name type="scientific">Holothuria leucospilota</name>
    <name type="common">Black long sea cucumber</name>
    <name type="synonym">Mertensiothuria leucospilota</name>
    <dbReference type="NCBI Taxonomy" id="206669"/>
    <lineage>
        <taxon>Eukaryota</taxon>
        <taxon>Metazoa</taxon>
        <taxon>Echinodermata</taxon>
        <taxon>Eleutherozoa</taxon>
        <taxon>Echinozoa</taxon>
        <taxon>Holothuroidea</taxon>
        <taxon>Aspidochirotacea</taxon>
        <taxon>Aspidochirotida</taxon>
        <taxon>Holothuriidae</taxon>
        <taxon>Holothuria</taxon>
    </lineage>
</organism>
<evidence type="ECO:0000256" key="1">
    <source>
        <dbReference type="SAM" id="MobiDB-lite"/>
    </source>
</evidence>
<accession>A0A9Q0YQZ6</accession>
<feature type="region of interest" description="Disordered" evidence="1">
    <location>
        <begin position="279"/>
        <end position="304"/>
    </location>
</feature>
<sequence length="1073" mass="119750">MASQFRDVLRDFALEKMKEIEKQDSASGKESSSSRSGRKRKEDKEISQTSEKDRDKTDLRALISSRLAAMAAEMRENESNEKKGSHKKRQKHTKRDEHSHKRKKKDKKHSSSKHKTKHKKKSSHHRSGHHSKKDKTKKGSDSVVEGKSPEFKDGVDIETRLDKTGPSGSDTQNTDTEDNSMDSDSERSVSPPFQVGKEIEVMDIKEDFPTSLFTAQLPDENVVATKDRDAQNEMEDRTVSSGNNSEKISETEKNFTIKNTVDKGVEKVKLKPDLTSPKVQIGSVEEKPVTSQSNELGNSKQIVGMKNDISQESSQADSKEKIGDKAAKICQLESKLHLNQNSGINRPSASEVINSVNSDMIRMGSEEKNNISNNVTKENNSPLSAKDGDALTSSVAEASGLQTSSVKTESVPQKSQAKAKLIKINIKTQELPENPQKAAEEGSSDVTKDVDESEESEDAGDDKGSNSGKPWRIVPEEGELTPSSSEDEGVKEEAGMTEENEESKEKRHKHRKHRKRKKSRRDGREEGEIVEKKKRHKDGPENEISSSKDKESTSMNSGDKEDVQKSKSKSPQRKTVKSSVSSVVTSQTTGSNYPDRSRSRSRSPRQYKSGSRSPRSYSSRNYYHRSRSRSPRSFRSRSPRSYRSERYDRRRRRSRSGERGHYRSRSDSRERSRSRDRRRYRSRSHSREGSWSRDRGRRRSRSLSKGRYRSKSRSVERKRRERSFTPVEEIDKKKLLEIAKANAYMYQRVLSGDLPASTKVVQTDLASNNTQNEGTINRTVPTAARTVDELTEVCKGLSKQEVDESSDDEPVNVPVTSDDEEKDNFIRHPFQVKERPASIVVNIQNATPMPVLNSKETLRVQFPVSSGTQHRKKEDLSTPSPYGEWQPVKKPETIPQAGAAPVPAKTTPAPTPAPAKQAQPTVQPPSKAGPSVAPPKAAATAAAPAPLPGAMVPSVPPPVPVEDRVFDETPSENVNIADVVAMRLKAARALQTNPLDVEALSSMHSAQRKLQNWINRDNKPGLFTGSTDANILTPQQLANPNRKHQAWAKKVALNNGQINMSVSYSSCIVCSVR</sequence>
<dbReference type="GO" id="GO:0051726">
    <property type="term" value="P:regulation of cell cycle"/>
    <property type="evidence" value="ECO:0007669"/>
    <property type="project" value="InterPro"/>
</dbReference>
<proteinExistence type="predicted"/>
<comment type="caution">
    <text evidence="2">The sequence shown here is derived from an EMBL/GenBank/DDBJ whole genome shotgun (WGS) entry which is preliminary data.</text>
</comment>
<dbReference type="PANTHER" id="PTHR46528:SF1">
    <property type="entry name" value="PROTEIN SON"/>
    <property type="match status" value="1"/>
</dbReference>
<feature type="compositionally biased region" description="Basic residues" evidence="1">
    <location>
        <begin position="695"/>
        <end position="721"/>
    </location>
</feature>
<dbReference type="AlphaFoldDB" id="A0A9Q0YQZ6"/>
<reference evidence="2" key="1">
    <citation type="submission" date="2021-10" db="EMBL/GenBank/DDBJ databases">
        <title>Tropical sea cucumber genome reveals ecological adaptation and Cuvierian tubules defense mechanism.</title>
        <authorList>
            <person name="Chen T."/>
        </authorList>
    </citation>
    <scope>NUCLEOTIDE SEQUENCE</scope>
    <source>
        <strain evidence="2">Nanhai2018</strain>
        <tissue evidence="2">Muscle</tissue>
    </source>
</reference>
<dbReference type="EMBL" id="JAIZAY010000016">
    <property type="protein sequence ID" value="KAJ8026980.1"/>
    <property type="molecule type" value="Genomic_DNA"/>
</dbReference>
<feature type="compositionally biased region" description="Acidic residues" evidence="1">
    <location>
        <begin position="451"/>
        <end position="460"/>
    </location>
</feature>
<dbReference type="OrthoDB" id="786951at2759"/>
<dbReference type="Proteomes" id="UP001152320">
    <property type="component" value="Chromosome 16"/>
</dbReference>
<dbReference type="GO" id="GO:0048024">
    <property type="term" value="P:regulation of mRNA splicing, via spliceosome"/>
    <property type="evidence" value="ECO:0007669"/>
    <property type="project" value="TreeGrafter"/>
</dbReference>
<feature type="compositionally biased region" description="Basic and acidic residues" evidence="1">
    <location>
        <begin position="225"/>
        <end position="238"/>
    </location>
</feature>
<dbReference type="GO" id="GO:0003723">
    <property type="term" value="F:RNA binding"/>
    <property type="evidence" value="ECO:0007669"/>
    <property type="project" value="InterPro"/>
</dbReference>
<feature type="compositionally biased region" description="Basic and acidic residues" evidence="1">
    <location>
        <begin position="546"/>
        <end position="565"/>
    </location>
</feature>
<feature type="compositionally biased region" description="Low complexity" evidence="1">
    <location>
        <begin position="609"/>
        <end position="621"/>
    </location>
</feature>
<feature type="compositionally biased region" description="Low complexity" evidence="1">
    <location>
        <begin position="899"/>
        <end position="925"/>
    </location>
</feature>
<feature type="compositionally biased region" description="Basic residues" evidence="1">
    <location>
        <begin position="566"/>
        <end position="576"/>
    </location>
</feature>
<feature type="compositionally biased region" description="Basic residues" evidence="1">
    <location>
        <begin position="506"/>
        <end position="521"/>
    </location>
</feature>
<feature type="compositionally biased region" description="Basic and acidic residues" evidence="1">
    <location>
        <begin position="40"/>
        <end position="59"/>
    </location>
</feature>
<name>A0A9Q0YQZ6_HOLLE</name>
<feature type="compositionally biased region" description="Basic residues" evidence="1">
    <location>
        <begin position="622"/>
        <end position="640"/>
    </location>
</feature>